<proteinExistence type="predicted"/>
<dbReference type="RefSeq" id="WP_074265658.1">
    <property type="nucleotide sequence ID" value="NZ_FSRM01000001.1"/>
</dbReference>
<feature type="signal peptide" evidence="1">
    <location>
        <begin position="1"/>
        <end position="20"/>
    </location>
</feature>
<evidence type="ECO:0000313" key="2">
    <source>
        <dbReference type="EMBL" id="SIO25736.1"/>
    </source>
</evidence>
<dbReference type="EMBL" id="FSRM01000001">
    <property type="protein sequence ID" value="SIO25736.1"/>
    <property type="molecule type" value="Genomic_DNA"/>
</dbReference>
<dbReference type="OrthoDB" id="9006602at2"/>
<feature type="chain" id="PRO_5011958223" evidence="1">
    <location>
        <begin position="21"/>
        <end position="128"/>
    </location>
</feature>
<organism evidence="2 3">
    <name type="scientific">Paraburkholderia phenazinium</name>
    <dbReference type="NCBI Taxonomy" id="60549"/>
    <lineage>
        <taxon>Bacteria</taxon>
        <taxon>Pseudomonadati</taxon>
        <taxon>Pseudomonadota</taxon>
        <taxon>Betaproteobacteria</taxon>
        <taxon>Burkholderiales</taxon>
        <taxon>Burkholderiaceae</taxon>
        <taxon>Paraburkholderia</taxon>
    </lineage>
</organism>
<dbReference type="Proteomes" id="UP000184693">
    <property type="component" value="Unassembled WGS sequence"/>
</dbReference>
<evidence type="ECO:0000313" key="3">
    <source>
        <dbReference type="Proteomes" id="UP000184693"/>
    </source>
</evidence>
<sequence length="128" mass="14146">MFGKFHVAFILLFVACVAMADGYSHPVVMTGVTQMADTAELHFDPAPAHSGTLVVLGDHSKTPRQSYPFVYNVPAPQHTEVDPPVNLDFTNKQKLTLLCDPRSDNCMATGYLTMGETTFSILWKVTQR</sequence>
<keyword evidence="1" id="KW-0732">Signal</keyword>
<dbReference type="AlphaFoldDB" id="A0A1N6I125"/>
<name>A0A1N6I125_9BURK</name>
<evidence type="ECO:0000256" key="1">
    <source>
        <dbReference type="SAM" id="SignalP"/>
    </source>
</evidence>
<gene>
    <name evidence="2" type="ORF">SAMN05444168_3848</name>
</gene>
<dbReference type="PROSITE" id="PS51257">
    <property type="entry name" value="PROKAR_LIPOPROTEIN"/>
    <property type="match status" value="1"/>
</dbReference>
<protein>
    <submittedName>
        <fullName evidence="2">Uncharacterized protein</fullName>
    </submittedName>
</protein>
<accession>A0A1N6I125</accession>
<reference evidence="2 3" key="1">
    <citation type="submission" date="2016-11" db="EMBL/GenBank/DDBJ databases">
        <authorList>
            <person name="Jaros S."/>
            <person name="Januszkiewicz K."/>
            <person name="Wedrychowicz H."/>
        </authorList>
    </citation>
    <scope>NUCLEOTIDE SEQUENCE [LARGE SCALE GENOMIC DNA]</scope>
    <source>
        <strain evidence="2 3">GAS86</strain>
    </source>
</reference>